<dbReference type="Proteomes" id="UP001345013">
    <property type="component" value="Unassembled WGS sequence"/>
</dbReference>
<evidence type="ECO:0000313" key="1">
    <source>
        <dbReference type="EMBL" id="KAK5084022.1"/>
    </source>
</evidence>
<proteinExistence type="predicted"/>
<evidence type="ECO:0008006" key="3">
    <source>
        <dbReference type="Google" id="ProtNLM"/>
    </source>
</evidence>
<sequence>MSVILHLPVEILILIAAHCGREELKALRLVHHAFLTVASQHLFQEIHISPNSHSFDRAHSVAEQDHLRKRVKSVVYHYGLLEDAYPGFDEFRHEWFSARSSDVVRDQSELTAEVIWNYSCYLEEMDGQRTFDLRIEEDELEDLAARLPHLESISTLLDDVKPFTELHDYIGKRVGMAAAADDYGDGRFPKLFKAVADKSLQKVSARSIQWPDLDFIESTPEQDAKRYRRCLRKLKFLEMGIYNALNDFKFGADEDKDEYMYSVDKLGTFLQEASGLTTLKLDFDELPFESHADEMLPISQTIFRRHWPELRVLKLEAICAHESALVDFLDAHKPSLQTLCLGDIELVQDGEKVPSILTLFQSIRESLRLRACTITGNFTNRIDQAWYVDTEYDQQDCFRDQLEAYLSRQDQRIPPAARDVSDHEIEQYWDRGLHLELWLHKNFSQTAKKDSARQETDLNR</sequence>
<name>A0ABR0K2D6_9EURO</name>
<evidence type="ECO:0000313" key="2">
    <source>
        <dbReference type="Proteomes" id="UP001345013"/>
    </source>
</evidence>
<protein>
    <recommendedName>
        <fullName evidence="3">F-box domain-containing protein</fullName>
    </recommendedName>
</protein>
<gene>
    <name evidence="1" type="ORF">LTR24_007653</name>
</gene>
<organism evidence="1 2">
    <name type="scientific">Lithohypha guttulata</name>
    <dbReference type="NCBI Taxonomy" id="1690604"/>
    <lineage>
        <taxon>Eukaryota</taxon>
        <taxon>Fungi</taxon>
        <taxon>Dikarya</taxon>
        <taxon>Ascomycota</taxon>
        <taxon>Pezizomycotina</taxon>
        <taxon>Eurotiomycetes</taxon>
        <taxon>Chaetothyriomycetidae</taxon>
        <taxon>Chaetothyriales</taxon>
        <taxon>Trichomeriaceae</taxon>
        <taxon>Lithohypha</taxon>
    </lineage>
</organism>
<accession>A0ABR0K2D6</accession>
<reference evidence="1 2" key="1">
    <citation type="submission" date="2023-08" db="EMBL/GenBank/DDBJ databases">
        <title>Black Yeasts Isolated from many extreme environments.</title>
        <authorList>
            <person name="Coleine C."/>
            <person name="Stajich J.E."/>
            <person name="Selbmann L."/>
        </authorList>
    </citation>
    <scope>NUCLEOTIDE SEQUENCE [LARGE SCALE GENOMIC DNA]</scope>
    <source>
        <strain evidence="1 2">CCFEE 5885</strain>
    </source>
</reference>
<keyword evidence="2" id="KW-1185">Reference proteome</keyword>
<comment type="caution">
    <text evidence="1">The sequence shown here is derived from an EMBL/GenBank/DDBJ whole genome shotgun (WGS) entry which is preliminary data.</text>
</comment>
<dbReference type="EMBL" id="JAVRRG010000118">
    <property type="protein sequence ID" value="KAK5084022.1"/>
    <property type="molecule type" value="Genomic_DNA"/>
</dbReference>